<accession>A0AAF0RAV2</accession>
<sequence length="65" mass="7777">MMLMIIKVMTPHSQPHFSGHHHRRLAGVLHHLSLHLHQKVYPFLGKKFLEFQNKYFPRKITLPLL</sequence>
<keyword evidence="2" id="KW-1185">Reference proteome</keyword>
<reference evidence="1" key="1">
    <citation type="submission" date="2023-08" db="EMBL/GenBank/DDBJ databases">
        <title>A de novo genome assembly of Solanum verrucosum Schlechtendal, a Mexican diploid species geographically isolated from the other diploid A-genome species in potato relatives.</title>
        <authorList>
            <person name="Hosaka K."/>
        </authorList>
    </citation>
    <scope>NUCLEOTIDE SEQUENCE</scope>
    <source>
        <tissue evidence="1">Young leaves</tissue>
    </source>
</reference>
<evidence type="ECO:0000313" key="2">
    <source>
        <dbReference type="Proteomes" id="UP001234989"/>
    </source>
</evidence>
<organism evidence="1 2">
    <name type="scientific">Solanum verrucosum</name>
    <dbReference type="NCBI Taxonomy" id="315347"/>
    <lineage>
        <taxon>Eukaryota</taxon>
        <taxon>Viridiplantae</taxon>
        <taxon>Streptophyta</taxon>
        <taxon>Embryophyta</taxon>
        <taxon>Tracheophyta</taxon>
        <taxon>Spermatophyta</taxon>
        <taxon>Magnoliopsida</taxon>
        <taxon>eudicotyledons</taxon>
        <taxon>Gunneridae</taxon>
        <taxon>Pentapetalae</taxon>
        <taxon>asterids</taxon>
        <taxon>lamiids</taxon>
        <taxon>Solanales</taxon>
        <taxon>Solanaceae</taxon>
        <taxon>Solanoideae</taxon>
        <taxon>Solaneae</taxon>
        <taxon>Solanum</taxon>
    </lineage>
</organism>
<protein>
    <submittedName>
        <fullName evidence="1">Uncharacterized protein</fullName>
    </submittedName>
</protein>
<dbReference type="EMBL" id="CP133617">
    <property type="protein sequence ID" value="WMV34774.1"/>
    <property type="molecule type" value="Genomic_DNA"/>
</dbReference>
<gene>
    <name evidence="1" type="ORF">MTR67_028159</name>
</gene>
<proteinExistence type="predicted"/>
<dbReference type="Proteomes" id="UP001234989">
    <property type="component" value="Chromosome 6"/>
</dbReference>
<dbReference type="AlphaFoldDB" id="A0AAF0RAV2"/>
<evidence type="ECO:0000313" key="1">
    <source>
        <dbReference type="EMBL" id="WMV34774.1"/>
    </source>
</evidence>
<name>A0AAF0RAV2_SOLVR</name>